<evidence type="ECO:0000256" key="13">
    <source>
        <dbReference type="RuleBase" id="RU003983"/>
    </source>
</evidence>
<feature type="transmembrane region" description="Helical" evidence="14">
    <location>
        <begin position="186"/>
        <end position="207"/>
    </location>
</feature>
<dbReference type="InterPro" id="IPR032456">
    <property type="entry name" value="Peptidase_M48_N"/>
</dbReference>
<feature type="binding site" evidence="12">
    <location>
        <position position="290"/>
    </location>
    <ligand>
        <name>Zn(2+)</name>
        <dbReference type="ChEBI" id="CHEBI:29105"/>
        <note>catalytic</note>
    </ligand>
</feature>
<evidence type="ECO:0000256" key="11">
    <source>
        <dbReference type="PIRSR" id="PIRSR627057-1"/>
    </source>
</evidence>
<reference evidence="17 18" key="1">
    <citation type="submission" date="2014-01" db="EMBL/GenBank/DDBJ databases">
        <title>Interspecies Systems Biology Uncovers Metabolites Affecting C. elegans Gene Expression and Life History Traits.</title>
        <authorList>
            <person name="Watson E."/>
            <person name="Macneil L.T."/>
            <person name="Ritter A.D."/>
            <person name="Yilmaz L.S."/>
            <person name="Rosebrock A.P."/>
            <person name="Caudy A.A."/>
            <person name="Walhout A.J."/>
        </authorList>
    </citation>
    <scope>NUCLEOTIDE SEQUENCE [LARGE SCALE GENOMIC DNA]</scope>
    <source>
        <strain evidence="17 18">DA1877</strain>
    </source>
</reference>
<evidence type="ECO:0000256" key="2">
    <source>
        <dbReference type="ARBA" id="ARBA00022670"/>
    </source>
</evidence>
<evidence type="ECO:0000256" key="8">
    <source>
        <dbReference type="ARBA" id="ARBA00022989"/>
    </source>
</evidence>
<comment type="caution">
    <text evidence="17">The sequence shown here is derived from an EMBL/GenBank/DDBJ whole genome shotgun (WGS) entry which is preliminary data.</text>
</comment>
<keyword evidence="9 13" id="KW-0482">Metalloprotease</keyword>
<keyword evidence="10 14" id="KW-0472">Membrane</keyword>
<evidence type="ECO:0000256" key="7">
    <source>
        <dbReference type="ARBA" id="ARBA00022833"/>
    </source>
</evidence>
<evidence type="ECO:0000259" key="16">
    <source>
        <dbReference type="Pfam" id="PF16491"/>
    </source>
</evidence>
<dbReference type="InterPro" id="IPR027057">
    <property type="entry name" value="CAXX_Prtase_1"/>
</dbReference>
<evidence type="ECO:0000256" key="4">
    <source>
        <dbReference type="ARBA" id="ARBA00022723"/>
    </source>
</evidence>
<protein>
    <submittedName>
        <fullName evidence="17">Peptidase M48</fullName>
    </submittedName>
</protein>
<dbReference type="FunFam" id="3.30.2010.10:FF:000002">
    <property type="entry name" value="CAAX prenyl protease"/>
    <property type="match status" value="1"/>
</dbReference>
<dbReference type="Gene3D" id="3.30.2010.10">
    <property type="entry name" value="Metalloproteases ('zincins'), catalytic domain"/>
    <property type="match status" value="1"/>
</dbReference>
<evidence type="ECO:0000256" key="3">
    <source>
        <dbReference type="ARBA" id="ARBA00022692"/>
    </source>
</evidence>
<proteinExistence type="inferred from homology"/>
<dbReference type="PATRIC" id="fig|1457173.3.peg.1056"/>
<evidence type="ECO:0000313" key="17">
    <source>
        <dbReference type="EMBL" id="EXU81150.1"/>
    </source>
</evidence>
<feature type="transmembrane region" description="Helical" evidence="14">
    <location>
        <begin position="6"/>
        <end position="27"/>
    </location>
</feature>
<dbReference type="AlphaFoldDB" id="A0A014P4S3"/>
<feature type="transmembrane region" description="Helical" evidence="14">
    <location>
        <begin position="149"/>
        <end position="174"/>
    </location>
</feature>
<evidence type="ECO:0000256" key="5">
    <source>
        <dbReference type="ARBA" id="ARBA00022801"/>
    </source>
</evidence>
<dbReference type="GO" id="GO:0004222">
    <property type="term" value="F:metalloendopeptidase activity"/>
    <property type="evidence" value="ECO:0007669"/>
    <property type="project" value="InterPro"/>
</dbReference>
<dbReference type="RefSeq" id="WP_043380343.1">
    <property type="nucleotide sequence ID" value="NZ_JBOK01000004.1"/>
</dbReference>
<feature type="transmembrane region" description="Helical" evidence="14">
    <location>
        <begin position="74"/>
        <end position="93"/>
    </location>
</feature>
<keyword evidence="4 12" id="KW-0479">Metal-binding</keyword>
<evidence type="ECO:0000256" key="1">
    <source>
        <dbReference type="ARBA" id="ARBA00004477"/>
    </source>
</evidence>
<feature type="transmembrane region" description="Helical" evidence="14">
    <location>
        <begin position="301"/>
        <end position="325"/>
    </location>
</feature>
<feature type="binding site" evidence="12">
    <location>
        <position position="286"/>
    </location>
    <ligand>
        <name>Zn(2+)</name>
        <dbReference type="ChEBI" id="CHEBI:29105"/>
        <note>catalytic</note>
    </ligand>
</feature>
<comment type="similarity">
    <text evidence="13">Belongs to the peptidase M48 family.</text>
</comment>
<evidence type="ECO:0000259" key="15">
    <source>
        <dbReference type="Pfam" id="PF01435"/>
    </source>
</evidence>
<dbReference type="EMBL" id="JBOK01000004">
    <property type="protein sequence ID" value="EXU81150.1"/>
    <property type="molecule type" value="Genomic_DNA"/>
</dbReference>
<keyword evidence="3 14" id="KW-0812">Transmembrane</keyword>
<keyword evidence="5 13" id="KW-0378">Hydrolase</keyword>
<feature type="domain" description="Peptidase M48" evidence="15">
    <location>
        <begin position="217"/>
        <end position="428"/>
    </location>
</feature>
<evidence type="ECO:0000313" key="18">
    <source>
        <dbReference type="Proteomes" id="UP000020766"/>
    </source>
</evidence>
<feature type="transmembrane region" description="Helical" evidence="14">
    <location>
        <begin position="113"/>
        <end position="137"/>
    </location>
</feature>
<name>A0A014P4S3_9BURK</name>
<dbReference type="STRING" id="225991.MA05_15540"/>
<dbReference type="InterPro" id="IPR001915">
    <property type="entry name" value="Peptidase_M48"/>
</dbReference>
<organism evidence="17 18">
    <name type="scientific">Comamonas aquatica DA1877</name>
    <dbReference type="NCBI Taxonomy" id="1457173"/>
    <lineage>
        <taxon>Bacteria</taxon>
        <taxon>Pseudomonadati</taxon>
        <taxon>Pseudomonadota</taxon>
        <taxon>Betaproteobacteria</taxon>
        <taxon>Burkholderiales</taxon>
        <taxon>Comamonadaceae</taxon>
        <taxon>Comamonas</taxon>
    </lineage>
</organism>
<sequence>MPTHNALSPSLLLTLAFALMLALHLLVQMWLNTRQVRHVAQHRNQVPAAFAHRIALAAHQKAADYTLAKARFGLVHMAWGAVVLLGWTLLGGLDALHAGLLQFMAPGLGQQLALLAAFALISGALDLPFALYQTFVLEARFGFNKSTPALWLADLCKSTLLAAAIGLPIAWAILWCMQATGSLWWLWAWGFWTAFQLLLMWVFPSFIAPLFNKFEPLADATLQARVTQLMQRCGFAAKGLFVMDGSRRSAHANAYFTGFGTSKRVVFYDTLLQQLNADEVEAVLAHELGHFKHRHITKRMLGMFAVSLLGFALLGWVSQQAWFYAGLGVTPSVALAFGQPTDQPGLALLLFVLALPVFTFWLSPLVAHFSRRDEFEADAYAMAQADGGALASALLKLYQDNASTLTPDPVYARYYYSHPPAVERLARMPAPATPHPVSAA</sequence>
<dbReference type="PANTHER" id="PTHR10120">
    <property type="entry name" value="CAAX PRENYL PROTEASE 1"/>
    <property type="match status" value="1"/>
</dbReference>
<keyword evidence="7 12" id="KW-0862">Zinc</keyword>
<accession>A0A014P4S3</accession>
<dbReference type="Proteomes" id="UP000020766">
    <property type="component" value="Unassembled WGS sequence"/>
</dbReference>
<feature type="active site" evidence="11">
    <location>
        <position position="287"/>
    </location>
</feature>
<keyword evidence="2 13" id="KW-0645">Protease</keyword>
<evidence type="ECO:0000256" key="14">
    <source>
        <dbReference type="SAM" id="Phobius"/>
    </source>
</evidence>
<evidence type="ECO:0000256" key="6">
    <source>
        <dbReference type="ARBA" id="ARBA00022824"/>
    </source>
</evidence>
<comment type="subcellular location">
    <subcellularLocation>
        <location evidence="1">Endoplasmic reticulum membrane</location>
        <topology evidence="1">Multi-pass membrane protein</topology>
    </subcellularLocation>
</comment>
<dbReference type="CDD" id="cd07343">
    <property type="entry name" value="M48A_Zmpste24p_like"/>
    <property type="match status" value="1"/>
</dbReference>
<dbReference type="GO" id="GO:0046872">
    <property type="term" value="F:metal ion binding"/>
    <property type="evidence" value="ECO:0007669"/>
    <property type="project" value="UniProtKB-KW"/>
</dbReference>
<feature type="transmembrane region" description="Helical" evidence="14">
    <location>
        <begin position="345"/>
        <end position="367"/>
    </location>
</feature>
<keyword evidence="6" id="KW-0256">Endoplasmic reticulum</keyword>
<dbReference type="GO" id="GO:0071586">
    <property type="term" value="P:CAAX-box protein processing"/>
    <property type="evidence" value="ECO:0007669"/>
    <property type="project" value="InterPro"/>
</dbReference>
<feature type="domain" description="CAAX prenyl protease 1 N-terminal" evidence="16">
    <location>
        <begin position="35"/>
        <end position="213"/>
    </location>
</feature>
<keyword evidence="18" id="KW-1185">Reference proteome</keyword>
<dbReference type="Pfam" id="PF16491">
    <property type="entry name" value="Peptidase_M48_N"/>
    <property type="match status" value="1"/>
</dbReference>
<comment type="cofactor">
    <cofactor evidence="12 13">
        <name>Zn(2+)</name>
        <dbReference type="ChEBI" id="CHEBI:29105"/>
    </cofactor>
    <text evidence="12 13">Binds 1 zinc ion per subunit.</text>
</comment>
<gene>
    <name evidence="17" type="ORF">AX13_13605</name>
</gene>
<feature type="binding site" evidence="12">
    <location>
        <position position="374"/>
    </location>
    <ligand>
        <name>Zn(2+)</name>
        <dbReference type="ChEBI" id="CHEBI:29105"/>
        <note>catalytic</note>
    </ligand>
</feature>
<keyword evidence="8 14" id="KW-1133">Transmembrane helix</keyword>
<evidence type="ECO:0000256" key="12">
    <source>
        <dbReference type="PIRSR" id="PIRSR627057-2"/>
    </source>
</evidence>
<feature type="active site" description="Proton donor" evidence="11">
    <location>
        <position position="378"/>
    </location>
</feature>
<evidence type="ECO:0000256" key="9">
    <source>
        <dbReference type="ARBA" id="ARBA00023049"/>
    </source>
</evidence>
<evidence type="ECO:0000256" key="10">
    <source>
        <dbReference type="ARBA" id="ARBA00023136"/>
    </source>
</evidence>
<dbReference type="Pfam" id="PF01435">
    <property type="entry name" value="Peptidase_M48"/>
    <property type="match status" value="1"/>
</dbReference>